<name>A0A6P7TML9_9MOLL</name>
<dbReference type="PANTHER" id="PTHR10194">
    <property type="entry name" value="RAS GTPASE-ACTIVATING PROTEINS"/>
    <property type="match status" value="1"/>
</dbReference>
<accession>A0A6P7TML9</accession>
<dbReference type="PANTHER" id="PTHR10194:SF142">
    <property type="entry name" value="NEUROFIBROMIN"/>
    <property type="match status" value="1"/>
</dbReference>
<keyword evidence="1" id="KW-0597">Phosphoprotein</keyword>
<evidence type="ECO:0000256" key="1">
    <source>
        <dbReference type="ARBA" id="ARBA00022553"/>
    </source>
</evidence>
<evidence type="ECO:0000313" key="3">
    <source>
        <dbReference type="RefSeq" id="XP_029652888.1"/>
    </source>
</evidence>
<organism evidence="2 3">
    <name type="scientific">Octopus sinensis</name>
    <name type="common">East Asian common octopus</name>
    <dbReference type="NCBI Taxonomy" id="2607531"/>
    <lineage>
        <taxon>Eukaryota</taxon>
        <taxon>Metazoa</taxon>
        <taxon>Spiralia</taxon>
        <taxon>Lophotrochozoa</taxon>
        <taxon>Mollusca</taxon>
        <taxon>Cephalopoda</taxon>
        <taxon>Coleoidea</taxon>
        <taxon>Octopodiformes</taxon>
        <taxon>Octopoda</taxon>
        <taxon>Incirrata</taxon>
        <taxon>Octopodidae</taxon>
        <taxon>Octopus</taxon>
    </lineage>
</organism>
<keyword evidence="2" id="KW-1185">Reference proteome</keyword>
<dbReference type="InterPro" id="IPR039360">
    <property type="entry name" value="Ras_GTPase"/>
</dbReference>
<proteinExistence type="predicted"/>
<protein>
    <submittedName>
        <fullName evidence="3">Neurofibromin-like</fullName>
    </submittedName>
</protein>
<gene>
    <name evidence="3" type="primary">LOC115226056</name>
</gene>
<dbReference type="AlphaFoldDB" id="A0A6P7TML9"/>
<sequence>MASQKPGEWVQSLIARFDAQLPVKKGQHTTQSIQNVEQNKECLINVSNYKFSLVINGLTKILQSISNTRLNGPEVERNFFESQLIILDTLEQVLNSQPKDTSRLDEAMYVKLLLPEICKCLNWSTETTPLALQLKTLASKVLYALSQNNFTAVFHRISARLTTLSTCSEDQSDLSDLDLIQHINVDMIRLIKLLNEISSKFKTLKQKSVIYTLAHNLEKAIWNWMDNYPHEFNNLHQKPDSELQDYCDKMFELFNSFTENSKKKATVWPLQMMLLVLCPVNISYMIDYKLIFLQEISKSQKFSA</sequence>
<dbReference type="RefSeq" id="XP_029652888.1">
    <property type="nucleotide sequence ID" value="XM_029797028.2"/>
</dbReference>
<dbReference type="Proteomes" id="UP000515154">
    <property type="component" value="Linkage group LG29"/>
</dbReference>
<dbReference type="KEGG" id="osn:115226056"/>
<evidence type="ECO:0000313" key="2">
    <source>
        <dbReference type="Proteomes" id="UP000515154"/>
    </source>
</evidence>
<reference evidence="3" key="1">
    <citation type="submission" date="2025-08" db="UniProtKB">
        <authorList>
            <consortium name="RefSeq"/>
        </authorList>
    </citation>
    <scope>IDENTIFICATION</scope>
</reference>